<dbReference type="Gene3D" id="1.20.120.520">
    <property type="entry name" value="nmb1532 protein domain like"/>
    <property type="match status" value="1"/>
</dbReference>
<evidence type="ECO:0000313" key="3">
    <source>
        <dbReference type="Proteomes" id="UP000664122"/>
    </source>
</evidence>
<evidence type="ECO:0000313" key="2">
    <source>
        <dbReference type="EMBL" id="MBO0661931.1"/>
    </source>
</evidence>
<reference evidence="2" key="1">
    <citation type="submission" date="2021-03" db="EMBL/GenBank/DDBJ databases">
        <title>Whole genome sequence of Jiella sp. CQZ9-1.</title>
        <authorList>
            <person name="Tuo L."/>
        </authorList>
    </citation>
    <scope>NUCLEOTIDE SEQUENCE</scope>
    <source>
        <strain evidence="2">CQZ9-1</strain>
    </source>
</reference>
<accession>A0A939FXA4</accession>
<feature type="domain" description="Hemerythrin-like" evidence="1">
    <location>
        <begin position="34"/>
        <end position="159"/>
    </location>
</feature>
<organism evidence="2 3">
    <name type="scientific">Jiella flava</name>
    <dbReference type="NCBI Taxonomy" id="2816857"/>
    <lineage>
        <taxon>Bacteria</taxon>
        <taxon>Pseudomonadati</taxon>
        <taxon>Pseudomonadota</taxon>
        <taxon>Alphaproteobacteria</taxon>
        <taxon>Hyphomicrobiales</taxon>
        <taxon>Aurantimonadaceae</taxon>
        <taxon>Jiella</taxon>
    </lineage>
</organism>
<evidence type="ECO:0000259" key="1">
    <source>
        <dbReference type="Pfam" id="PF01814"/>
    </source>
</evidence>
<dbReference type="Proteomes" id="UP000664122">
    <property type="component" value="Unassembled WGS sequence"/>
</dbReference>
<protein>
    <submittedName>
        <fullName evidence="2">Hemerythrin domain-containing protein</fullName>
    </submittedName>
</protein>
<dbReference type="AlphaFoldDB" id="A0A939FXA4"/>
<gene>
    <name evidence="2" type="ORF">J1C48_05030</name>
</gene>
<dbReference type="EMBL" id="JAFMPP010000003">
    <property type="protein sequence ID" value="MBO0661931.1"/>
    <property type="molecule type" value="Genomic_DNA"/>
</dbReference>
<keyword evidence="3" id="KW-1185">Reference proteome</keyword>
<dbReference type="Pfam" id="PF01814">
    <property type="entry name" value="Hemerythrin"/>
    <property type="match status" value="1"/>
</dbReference>
<name>A0A939FXA4_9HYPH</name>
<dbReference type="InterPro" id="IPR012312">
    <property type="entry name" value="Hemerythrin-like"/>
</dbReference>
<proteinExistence type="predicted"/>
<sequence length="163" mass="18583">MVSALTGAIGSDEPTDRLQRHDIQDALRQQLSLQRRLCSALEEIADALPDNLNTQGALHVARLIGPTIRRAHAFEEETIFPLLTQHFSAHPDLRATLERLHFEHWEDESFADELADKLADYIRHRPSQNAEALGYMLRGFFEGLRRHIAFESEHVMPLLARIG</sequence>
<comment type="caution">
    <text evidence="2">The sequence shown here is derived from an EMBL/GenBank/DDBJ whole genome shotgun (WGS) entry which is preliminary data.</text>
</comment>